<keyword evidence="11" id="KW-1185">Reference proteome</keyword>
<evidence type="ECO:0000256" key="8">
    <source>
        <dbReference type="ARBA" id="ARBA00023136"/>
    </source>
</evidence>
<dbReference type="Proteomes" id="UP000199476">
    <property type="component" value="Unassembled WGS sequence"/>
</dbReference>
<dbReference type="GO" id="GO:0015420">
    <property type="term" value="F:ABC-type vitamin B12 transporter activity"/>
    <property type="evidence" value="ECO:0007669"/>
    <property type="project" value="UniProtKB-UniRule"/>
</dbReference>
<evidence type="ECO:0000256" key="3">
    <source>
        <dbReference type="ARBA" id="ARBA00006263"/>
    </source>
</evidence>
<accession>A0A1G9MWE1</accession>
<keyword evidence="4 9" id="KW-1003">Cell membrane</keyword>
<keyword evidence="5 9" id="KW-0169">Cobalamin biosynthesis</keyword>
<comment type="pathway">
    <text evidence="2 9">Cofactor biosynthesis; adenosylcobalamin biosynthesis.</text>
</comment>
<dbReference type="STRING" id="321763.SAMN04488692_10916"/>
<dbReference type="UniPathway" id="UPA00148"/>
<comment type="function">
    <text evidence="9">Converts cobyric acid to cobinamide by the addition of aminopropanol on the F carboxylic group.</text>
</comment>
<feature type="transmembrane region" description="Helical" evidence="9">
    <location>
        <begin position="55"/>
        <end position="77"/>
    </location>
</feature>
<dbReference type="GO" id="GO:0009236">
    <property type="term" value="P:cobalamin biosynthetic process"/>
    <property type="evidence" value="ECO:0007669"/>
    <property type="project" value="UniProtKB-UniRule"/>
</dbReference>
<feature type="transmembrane region" description="Helical" evidence="9">
    <location>
        <begin position="300"/>
        <end position="320"/>
    </location>
</feature>
<dbReference type="Pfam" id="PF03186">
    <property type="entry name" value="CobD_Cbib"/>
    <property type="match status" value="1"/>
</dbReference>
<evidence type="ECO:0000256" key="7">
    <source>
        <dbReference type="ARBA" id="ARBA00022989"/>
    </source>
</evidence>
<dbReference type="EMBL" id="FNGO01000009">
    <property type="protein sequence ID" value="SDL77935.1"/>
    <property type="molecule type" value="Genomic_DNA"/>
</dbReference>
<evidence type="ECO:0000256" key="2">
    <source>
        <dbReference type="ARBA" id="ARBA00004953"/>
    </source>
</evidence>
<dbReference type="InterPro" id="IPR004485">
    <property type="entry name" value="Cobalamin_biosynth_CobD/CbiB"/>
</dbReference>
<evidence type="ECO:0000313" key="11">
    <source>
        <dbReference type="Proteomes" id="UP000199476"/>
    </source>
</evidence>
<evidence type="ECO:0000256" key="6">
    <source>
        <dbReference type="ARBA" id="ARBA00022692"/>
    </source>
</evidence>
<evidence type="ECO:0000256" key="5">
    <source>
        <dbReference type="ARBA" id="ARBA00022573"/>
    </source>
</evidence>
<dbReference type="NCBIfam" id="TIGR00380">
    <property type="entry name" value="cobal_cbiB"/>
    <property type="match status" value="1"/>
</dbReference>
<gene>
    <name evidence="9" type="primary">cobD</name>
    <name evidence="10" type="ORF">SAMN04488692_10916</name>
</gene>
<reference evidence="10 11" key="1">
    <citation type="submission" date="2016-10" db="EMBL/GenBank/DDBJ databases">
        <authorList>
            <person name="de Groot N.N."/>
        </authorList>
    </citation>
    <scope>NUCLEOTIDE SEQUENCE [LARGE SCALE GENOMIC DNA]</scope>
    <source>
        <strain evidence="10 11">SLAS-1</strain>
    </source>
</reference>
<evidence type="ECO:0000313" key="10">
    <source>
        <dbReference type="EMBL" id="SDL77935.1"/>
    </source>
</evidence>
<keyword evidence="6 9" id="KW-0812">Transmembrane</keyword>
<dbReference type="HAMAP" id="MF_00024">
    <property type="entry name" value="CobD_CbiB"/>
    <property type="match status" value="1"/>
</dbReference>
<dbReference type="GO" id="GO:0048472">
    <property type="term" value="F:threonine-phosphate decarboxylase activity"/>
    <property type="evidence" value="ECO:0007669"/>
    <property type="project" value="InterPro"/>
</dbReference>
<feature type="transmembrane region" description="Helical" evidence="9">
    <location>
        <begin position="86"/>
        <end position="106"/>
    </location>
</feature>
<proteinExistence type="inferred from homology"/>
<evidence type="ECO:0000256" key="4">
    <source>
        <dbReference type="ARBA" id="ARBA00022475"/>
    </source>
</evidence>
<organism evidence="10 11">
    <name type="scientific">Halarsenatibacter silvermanii</name>
    <dbReference type="NCBI Taxonomy" id="321763"/>
    <lineage>
        <taxon>Bacteria</taxon>
        <taxon>Bacillati</taxon>
        <taxon>Bacillota</taxon>
        <taxon>Clostridia</taxon>
        <taxon>Halanaerobiales</taxon>
        <taxon>Halarsenatibacteraceae</taxon>
        <taxon>Halarsenatibacter</taxon>
    </lineage>
</organism>
<evidence type="ECO:0000256" key="1">
    <source>
        <dbReference type="ARBA" id="ARBA00004651"/>
    </source>
</evidence>
<keyword evidence="7 9" id="KW-1133">Transmembrane helix</keyword>
<name>A0A1G9MWE1_9FIRM</name>
<comment type="subcellular location">
    <subcellularLocation>
        <location evidence="1 9">Cell membrane</location>
        <topology evidence="1 9">Multi-pass membrane protein</topology>
    </subcellularLocation>
</comment>
<dbReference type="PANTHER" id="PTHR34308:SF1">
    <property type="entry name" value="COBALAMIN BIOSYNTHESIS PROTEIN CBIB"/>
    <property type="match status" value="1"/>
</dbReference>
<dbReference type="PANTHER" id="PTHR34308">
    <property type="entry name" value="COBALAMIN BIOSYNTHESIS PROTEIN CBIB"/>
    <property type="match status" value="1"/>
</dbReference>
<keyword evidence="8 9" id="KW-0472">Membrane</keyword>
<comment type="caution">
    <text evidence="9">Lacks conserved residue(s) required for the propagation of feature annotation.</text>
</comment>
<sequence length="326" mass="35691">MHPLIIRFLLILAAVILDWFLADREPFTHPVVLIGRLIEWLEKKLVEEGPLERSIPAGLFITAATLIAAGGLTYFLVRITLALHPLLGAFFALYIYYTGLAAGSLAREGRKLAESLAEGRLEEARERADMLITRDAERMNEEDLSRAGIETVAENLNDAVIAPLFYGQIFGPTGVILYKAIDTLDSMLGYKNSRYIKLGRAAAKIDDLASWPPARMTAIVLVIASLMPGYSAQKSLTTLRKDARKTSSPNAGYPEAAMAGALKVRLGGPDYYFGELVEKPYLGESNRPCTPASLRRAVKLIYITEILFVLAAGSIGRFLAATPFLS</sequence>
<protein>
    <recommendedName>
        <fullName evidence="9">Cobalamin biosynthesis protein CobD</fullName>
    </recommendedName>
</protein>
<dbReference type="AlphaFoldDB" id="A0A1G9MWE1"/>
<comment type="similarity">
    <text evidence="3 9">Belongs to the CobD/CbiB family.</text>
</comment>
<dbReference type="GO" id="GO:0005886">
    <property type="term" value="C:plasma membrane"/>
    <property type="evidence" value="ECO:0007669"/>
    <property type="project" value="UniProtKB-SubCell"/>
</dbReference>
<evidence type="ECO:0000256" key="9">
    <source>
        <dbReference type="HAMAP-Rule" id="MF_00024"/>
    </source>
</evidence>